<comment type="similarity">
    <text evidence="1">Belongs to the transferase hexapeptide repeat family.</text>
</comment>
<comment type="caution">
    <text evidence="6">The sequence shown here is derived from an EMBL/GenBank/DDBJ whole genome shotgun (WGS) entry which is preliminary data.</text>
</comment>
<evidence type="ECO:0000256" key="2">
    <source>
        <dbReference type="ARBA" id="ARBA00022679"/>
    </source>
</evidence>
<dbReference type="Proteomes" id="UP000257055">
    <property type="component" value="Unassembled WGS sequence"/>
</dbReference>
<accession>A0A3D8TST7</accession>
<protein>
    <submittedName>
        <fullName evidence="6">Acetyltransferase</fullName>
    </submittedName>
</protein>
<dbReference type="InterPro" id="IPR011004">
    <property type="entry name" value="Trimer_LpxA-like_sf"/>
</dbReference>
<dbReference type="PANTHER" id="PTHR43300:SF11">
    <property type="entry name" value="ACETYLTRANSFERASE RV3034C-RELATED"/>
    <property type="match status" value="1"/>
</dbReference>
<dbReference type="SUPFAM" id="SSF51161">
    <property type="entry name" value="Trimeric LpxA-like enzymes"/>
    <property type="match status" value="1"/>
</dbReference>
<evidence type="ECO:0000313" key="7">
    <source>
        <dbReference type="Proteomes" id="UP000257055"/>
    </source>
</evidence>
<dbReference type="RefSeq" id="WP_115751658.1">
    <property type="nucleotide sequence ID" value="NZ_LARY01000001.1"/>
</dbReference>
<sequence>MLGPNPDALYPNEAIPSLVFIKNCVKNPNIIAGNYSYYDDPENPEGFEDHVEHLYDFLSDKLVIGNFCAIAKGIRFIMNGANHRMDSVATYPFNILGHGLEKATPSLADLPFKGDTMIGNDVWIGQDVTIMPGITIGDGAIIAANSVVTKDVPPYMIVGGNPARRIRARFNDEIIAYLLELKWWDFSPDKIWRNLDILCDTNPTLAKLQQMK</sequence>
<gene>
    <name evidence="6" type="ORF">UR08_00135</name>
</gene>
<dbReference type="AlphaFoldDB" id="A0A3D8TST7"/>
<reference evidence="7" key="1">
    <citation type="submission" date="2015-04" db="EMBL/GenBank/DDBJ databases">
        <authorList>
            <person name="Schardt J."/>
            <person name="Mueller-Herbst S."/>
            <person name="Scherer S."/>
            <person name="Huptas C."/>
        </authorList>
    </citation>
    <scope>NUCLEOTIDE SEQUENCE [LARGE SCALE GENOMIC DNA]</scope>
    <source>
        <strain evidence="7">Kiel-L1</strain>
    </source>
</reference>
<dbReference type="GO" id="GO:0046677">
    <property type="term" value="P:response to antibiotic"/>
    <property type="evidence" value="ECO:0007669"/>
    <property type="project" value="UniProtKB-KW"/>
</dbReference>
<dbReference type="FunFam" id="2.160.10.10:FF:000037">
    <property type="entry name" value="Streptogramin A acetyltransferase"/>
    <property type="match status" value="1"/>
</dbReference>
<dbReference type="PANTHER" id="PTHR43300">
    <property type="entry name" value="ACETYLTRANSFERASE"/>
    <property type="match status" value="1"/>
</dbReference>
<evidence type="ECO:0000256" key="3">
    <source>
        <dbReference type="ARBA" id="ARBA00022737"/>
    </source>
</evidence>
<name>A0A3D8TST7_9LIST</name>
<dbReference type="EMBL" id="LARY01000001">
    <property type="protein sequence ID" value="RDX02000.1"/>
    <property type="molecule type" value="Genomic_DNA"/>
</dbReference>
<keyword evidence="2 6" id="KW-0808">Transferase</keyword>
<evidence type="ECO:0000256" key="1">
    <source>
        <dbReference type="ARBA" id="ARBA00007274"/>
    </source>
</evidence>
<keyword evidence="5" id="KW-0012">Acyltransferase</keyword>
<dbReference type="InterPro" id="IPR018357">
    <property type="entry name" value="Hexapep_transf_CS"/>
</dbReference>
<evidence type="ECO:0000313" key="6">
    <source>
        <dbReference type="EMBL" id="RDX02000.1"/>
    </source>
</evidence>
<dbReference type="Gene3D" id="2.160.10.10">
    <property type="entry name" value="Hexapeptide repeat proteins"/>
    <property type="match status" value="1"/>
</dbReference>
<dbReference type="InterPro" id="IPR050179">
    <property type="entry name" value="Trans_hexapeptide_repeat"/>
</dbReference>
<dbReference type="NCBIfam" id="NF000311">
    <property type="entry name" value="Vat_ABCDEFH"/>
    <property type="match status" value="1"/>
</dbReference>
<dbReference type="InterPro" id="IPR001451">
    <property type="entry name" value="Hexapep"/>
</dbReference>
<evidence type="ECO:0000256" key="5">
    <source>
        <dbReference type="ARBA" id="ARBA00023315"/>
    </source>
</evidence>
<dbReference type="GO" id="GO:0016746">
    <property type="term" value="F:acyltransferase activity"/>
    <property type="evidence" value="ECO:0007669"/>
    <property type="project" value="UniProtKB-KW"/>
</dbReference>
<organism evidence="6 7">
    <name type="scientific">Listeria kieliensis</name>
    <dbReference type="NCBI Taxonomy" id="1621700"/>
    <lineage>
        <taxon>Bacteria</taxon>
        <taxon>Bacillati</taxon>
        <taxon>Bacillota</taxon>
        <taxon>Bacilli</taxon>
        <taxon>Bacillales</taxon>
        <taxon>Listeriaceae</taxon>
        <taxon>Listeria</taxon>
    </lineage>
</organism>
<proteinExistence type="inferred from homology"/>
<dbReference type="Pfam" id="PF00132">
    <property type="entry name" value="Hexapep"/>
    <property type="match status" value="1"/>
</dbReference>
<evidence type="ECO:0000256" key="4">
    <source>
        <dbReference type="ARBA" id="ARBA00023251"/>
    </source>
</evidence>
<dbReference type="PROSITE" id="PS00101">
    <property type="entry name" value="HEXAPEP_TRANSFERASES"/>
    <property type="match status" value="1"/>
</dbReference>
<keyword evidence="3" id="KW-0677">Repeat</keyword>
<dbReference type="CDD" id="cd03349">
    <property type="entry name" value="LbH_XAT"/>
    <property type="match status" value="1"/>
</dbReference>
<keyword evidence="7" id="KW-1185">Reference proteome</keyword>
<keyword evidence="4" id="KW-0046">Antibiotic resistance</keyword>